<reference evidence="6" key="1">
    <citation type="journal article" date="2020" name="J. Eukaryot. Microbiol.">
        <title>De novo Sequencing, Assembly and Annotation of the Transcriptome for the Free-Living Testate Amoeba Arcella intermedia.</title>
        <authorList>
            <person name="Ribeiro G.M."/>
            <person name="Porfirio-Sousa A.L."/>
            <person name="Maurer-Alcala X.X."/>
            <person name="Katz L.A."/>
            <person name="Lahr D.J.G."/>
        </authorList>
    </citation>
    <scope>NUCLEOTIDE SEQUENCE</scope>
</reference>
<accession>A0A6B2LA16</accession>
<feature type="compositionally biased region" description="Low complexity" evidence="4">
    <location>
        <begin position="69"/>
        <end position="78"/>
    </location>
</feature>
<evidence type="ECO:0000256" key="1">
    <source>
        <dbReference type="ARBA" id="ARBA00022741"/>
    </source>
</evidence>
<feature type="compositionally biased region" description="Basic and acidic residues" evidence="4">
    <location>
        <begin position="1"/>
        <end position="14"/>
    </location>
</feature>
<dbReference type="EMBL" id="GIBP01004649">
    <property type="protein sequence ID" value="NDV33618.1"/>
    <property type="molecule type" value="Transcribed_RNA"/>
</dbReference>
<dbReference type="Gene3D" id="2.40.50.40">
    <property type="match status" value="1"/>
</dbReference>
<dbReference type="PANTHER" id="PTHR45623">
    <property type="entry name" value="CHROMODOMAIN-HELICASE-DNA-BINDING PROTEIN 3-RELATED-RELATED"/>
    <property type="match status" value="1"/>
</dbReference>
<dbReference type="SMART" id="SM00298">
    <property type="entry name" value="CHROMO"/>
    <property type="match status" value="2"/>
</dbReference>
<evidence type="ECO:0000313" key="6">
    <source>
        <dbReference type="EMBL" id="NDV33618.1"/>
    </source>
</evidence>
<feature type="compositionally biased region" description="Basic and acidic residues" evidence="4">
    <location>
        <begin position="82"/>
        <end position="107"/>
    </location>
</feature>
<dbReference type="AlphaFoldDB" id="A0A6B2LA16"/>
<protein>
    <recommendedName>
        <fullName evidence="5">Chromo domain-containing protein</fullName>
    </recommendedName>
</protein>
<feature type="region of interest" description="Disordered" evidence="4">
    <location>
        <begin position="1"/>
        <end position="213"/>
    </location>
</feature>
<proteinExistence type="predicted"/>
<dbReference type="GO" id="GO:0005524">
    <property type="term" value="F:ATP binding"/>
    <property type="evidence" value="ECO:0007669"/>
    <property type="project" value="UniProtKB-KW"/>
</dbReference>
<evidence type="ECO:0000256" key="4">
    <source>
        <dbReference type="SAM" id="MobiDB-lite"/>
    </source>
</evidence>
<dbReference type="InterPro" id="IPR023780">
    <property type="entry name" value="Chromo_domain"/>
</dbReference>
<evidence type="ECO:0000259" key="5">
    <source>
        <dbReference type="PROSITE" id="PS50013"/>
    </source>
</evidence>
<dbReference type="InterPro" id="IPR016197">
    <property type="entry name" value="Chromo-like_dom_sf"/>
</dbReference>
<name>A0A6B2LA16_9EUKA</name>
<feature type="compositionally biased region" description="Basic and acidic residues" evidence="4">
    <location>
        <begin position="28"/>
        <end position="37"/>
    </location>
</feature>
<dbReference type="Pfam" id="PF00385">
    <property type="entry name" value="Chromo"/>
    <property type="match status" value="1"/>
</dbReference>
<feature type="compositionally biased region" description="Low complexity" evidence="4">
    <location>
        <begin position="108"/>
        <end position="124"/>
    </location>
</feature>
<keyword evidence="1" id="KW-0547">Nucleotide-binding</keyword>
<keyword evidence="2" id="KW-0067">ATP-binding</keyword>
<evidence type="ECO:0000256" key="3">
    <source>
        <dbReference type="ARBA" id="ARBA00023242"/>
    </source>
</evidence>
<dbReference type="PROSITE" id="PS50013">
    <property type="entry name" value="CHROMO_2"/>
    <property type="match status" value="1"/>
</dbReference>
<sequence>MTSKEKLLKRKGSETLDTPQNKKKKKNDPRTPHNYYREEEDSAGIDIDSSYGDTPTKAPKPSSPKRSAESSSSSAPRGKAPPKGEKTPPKGEKAKGDKMEVVEEKPQKSAPAKKAPESSSSSSSSPPPKVRKAPSSSSSSDSSGSETTDKSTTQTTTKTSESTKSTQSTKGNPPKKASGSSSSSDSSEADNASSSDEGDSVDKVIAIRGPPNSREVLVKLKERSYKDCKWVHPKEIPHMNGSKKYDFFLKKNDIDSDEEVPEVASYFPASYTTPDRLVDYRPPGSDDGDGSYLIKWQKLPYSDATWESEKWVKEKFPLMVQYYKEYNAYPEGI</sequence>
<keyword evidence="3" id="KW-0539">Nucleus</keyword>
<feature type="compositionally biased region" description="Low complexity" evidence="4">
    <location>
        <begin position="133"/>
        <end position="170"/>
    </location>
</feature>
<evidence type="ECO:0000256" key="2">
    <source>
        <dbReference type="ARBA" id="ARBA00022840"/>
    </source>
</evidence>
<organism evidence="6">
    <name type="scientific">Arcella intermedia</name>
    <dbReference type="NCBI Taxonomy" id="1963864"/>
    <lineage>
        <taxon>Eukaryota</taxon>
        <taxon>Amoebozoa</taxon>
        <taxon>Tubulinea</taxon>
        <taxon>Elardia</taxon>
        <taxon>Arcellinida</taxon>
        <taxon>Sphaerothecina</taxon>
        <taxon>Arcellidae</taxon>
        <taxon>Arcella</taxon>
    </lineage>
</organism>
<dbReference type="InterPro" id="IPR000953">
    <property type="entry name" value="Chromo/chromo_shadow_dom"/>
</dbReference>
<dbReference type="SUPFAM" id="SSF54160">
    <property type="entry name" value="Chromo domain-like"/>
    <property type="match status" value="2"/>
</dbReference>
<feature type="domain" description="Chromo" evidence="5">
    <location>
        <begin position="272"/>
        <end position="333"/>
    </location>
</feature>
<feature type="compositionally biased region" description="Low complexity" evidence="4">
    <location>
        <begin position="178"/>
        <end position="195"/>
    </location>
</feature>